<evidence type="ECO:0000313" key="1">
    <source>
        <dbReference type="EMBL" id="BFP67645.1"/>
    </source>
</evidence>
<organism evidence="1">
    <name type="scientific">Tenacibaculum sp. Pbs-1</name>
    <dbReference type="NCBI Taxonomy" id="3238748"/>
    <lineage>
        <taxon>Bacteria</taxon>
        <taxon>Pseudomonadati</taxon>
        <taxon>Bacteroidota</taxon>
        <taxon>Flavobacteriia</taxon>
        <taxon>Flavobacteriales</taxon>
        <taxon>Flavobacteriaceae</taxon>
        <taxon>Tenacibaculum</taxon>
    </lineage>
</organism>
<proteinExistence type="predicted"/>
<accession>A0AB33KTW4</accession>
<dbReference type="EMBL" id="AP035888">
    <property type="protein sequence ID" value="BFP67645.1"/>
    <property type="molecule type" value="Genomic_DNA"/>
</dbReference>
<gene>
    <name evidence="1" type="ORF">Pbs1_09880</name>
</gene>
<reference evidence="1" key="1">
    <citation type="submission" date="2024-08" db="EMBL/GenBank/DDBJ databases">
        <title>Whole genome sequence of Tenacibaculum sp. strain pbs-1 associated with black-spot shell disease in Akoya pearl oysters.</title>
        <authorList>
            <person name="Sakatoku A."/>
            <person name="Suzuki T."/>
            <person name="Hatano K."/>
            <person name="Seki M."/>
            <person name="Tanaka D."/>
            <person name="Nakamura S."/>
            <person name="Suzuki N."/>
            <person name="Isshiki T."/>
        </authorList>
    </citation>
    <scope>NUCLEOTIDE SEQUENCE</scope>
    <source>
        <strain evidence="1">Pbs-1</strain>
    </source>
</reference>
<protein>
    <recommendedName>
        <fullName evidence="2">Lipoprotein</fullName>
    </recommendedName>
</protein>
<name>A0AB33KTW4_9FLAO</name>
<dbReference type="AlphaFoldDB" id="A0AB33KTW4"/>
<sequence>MKIQSHIFLVFYSLINLGCTITNRYTKDLKGETLFILFEKSESTRIFPVGRIQKDTTIYKYSYFYSFKENNFERALFNLNYSDYHDFDDAISQINKSIIFEVDKSFLKKNKEIILTKEILDKIGGQESFKLLLGAETFFLIDKAEVKNNKILIREVKLDWENIE</sequence>
<evidence type="ECO:0008006" key="2">
    <source>
        <dbReference type="Google" id="ProtNLM"/>
    </source>
</evidence>